<evidence type="ECO:0000313" key="3">
    <source>
        <dbReference type="EMBL" id="CAD8585869.1"/>
    </source>
</evidence>
<dbReference type="PROSITE" id="PS50005">
    <property type="entry name" value="TPR"/>
    <property type="match status" value="1"/>
</dbReference>
<dbReference type="AlphaFoldDB" id="A0A6U0ER24"/>
<protein>
    <submittedName>
        <fullName evidence="3">Uncharacterized protein</fullName>
    </submittedName>
</protein>
<evidence type="ECO:0000256" key="1">
    <source>
        <dbReference type="PROSITE-ProRule" id="PRU00339"/>
    </source>
</evidence>
<feature type="region of interest" description="Disordered" evidence="2">
    <location>
        <begin position="243"/>
        <end position="262"/>
    </location>
</feature>
<dbReference type="SUPFAM" id="SSF48452">
    <property type="entry name" value="TPR-like"/>
    <property type="match status" value="1"/>
</dbReference>
<keyword evidence="1" id="KW-0802">TPR repeat</keyword>
<feature type="compositionally biased region" description="Basic and acidic residues" evidence="2">
    <location>
        <begin position="359"/>
        <end position="371"/>
    </location>
</feature>
<dbReference type="InterPro" id="IPR019734">
    <property type="entry name" value="TPR_rpt"/>
</dbReference>
<feature type="compositionally biased region" description="Low complexity" evidence="2">
    <location>
        <begin position="340"/>
        <end position="355"/>
    </location>
</feature>
<name>A0A6U0ER24_9CHLO</name>
<dbReference type="Gene3D" id="1.25.40.10">
    <property type="entry name" value="Tetratricopeptide repeat domain"/>
    <property type="match status" value="1"/>
</dbReference>
<reference evidence="3" key="1">
    <citation type="submission" date="2021-01" db="EMBL/GenBank/DDBJ databases">
        <authorList>
            <person name="Corre E."/>
            <person name="Pelletier E."/>
            <person name="Niang G."/>
            <person name="Scheremetjew M."/>
            <person name="Finn R."/>
            <person name="Kale V."/>
            <person name="Holt S."/>
            <person name="Cochrane G."/>
            <person name="Meng A."/>
            <person name="Brown T."/>
            <person name="Cohen L."/>
        </authorList>
    </citation>
    <scope>NUCLEOTIDE SEQUENCE</scope>
    <source>
        <strain evidence="3">Clade-D-RCC2572</strain>
    </source>
</reference>
<dbReference type="InterPro" id="IPR011990">
    <property type="entry name" value="TPR-like_helical_dom_sf"/>
</dbReference>
<evidence type="ECO:0000256" key="2">
    <source>
        <dbReference type="SAM" id="MobiDB-lite"/>
    </source>
</evidence>
<sequence>MNQPVDAERCMARVRDDPKSAPVRLTNRIWVAWNEFEKEQNTTKALKILKEVNEIKRTPEGLYALGRVYANLSQFDAADACFMEACELDPTSPKIWLEIGTLYLKGFKLPDIAVKAFGRARELATALKLKEGGCSIGHGYGTDVEGLTKHTDAEVVSLENDARMFSGDTFQELGRPSHALREYEACIDSARIQIRKLKIIIWAVVLLQRAFRAHRERRAKQVYAGAQRVVLEPVVMRSATHEEHERYDAFQRRPRPKKTTEAAKKYDMMRVRKQHVPIEQKDVMELMKDFSLGTRHGAVPPPETKTTKPAGREKSITTAQNKPSQSKVKRSLLVFEGANKASATATTTTSSKTKSLMGFDKKPNAATDNRKSTSTLFR</sequence>
<dbReference type="SMART" id="SM00028">
    <property type="entry name" value="TPR"/>
    <property type="match status" value="1"/>
</dbReference>
<proteinExistence type="predicted"/>
<accession>A0A6U0ER24</accession>
<feature type="compositionally biased region" description="Polar residues" evidence="2">
    <location>
        <begin position="316"/>
        <end position="326"/>
    </location>
</feature>
<feature type="region of interest" description="Disordered" evidence="2">
    <location>
        <begin position="291"/>
        <end position="378"/>
    </location>
</feature>
<gene>
    <name evidence="3" type="ORF">OMED0929_LOCUS5659</name>
    <name evidence="4" type="ORF">OMED0929_LOCUS5660</name>
</gene>
<dbReference type="EMBL" id="HBEW01006697">
    <property type="protein sequence ID" value="CAD8585871.1"/>
    <property type="molecule type" value="Transcribed_RNA"/>
</dbReference>
<organism evidence="3">
    <name type="scientific">Ostreococcus mediterraneus</name>
    <dbReference type="NCBI Taxonomy" id="1486918"/>
    <lineage>
        <taxon>Eukaryota</taxon>
        <taxon>Viridiplantae</taxon>
        <taxon>Chlorophyta</taxon>
        <taxon>Mamiellophyceae</taxon>
        <taxon>Mamiellales</taxon>
        <taxon>Bathycoccaceae</taxon>
        <taxon>Ostreococcus</taxon>
    </lineage>
</organism>
<dbReference type="EMBL" id="HBEW01006696">
    <property type="protein sequence ID" value="CAD8585869.1"/>
    <property type="molecule type" value="Transcribed_RNA"/>
</dbReference>
<feature type="repeat" description="TPR" evidence="1">
    <location>
        <begin position="59"/>
        <end position="92"/>
    </location>
</feature>
<dbReference type="Pfam" id="PF13181">
    <property type="entry name" value="TPR_8"/>
    <property type="match status" value="1"/>
</dbReference>
<evidence type="ECO:0000313" key="4">
    <source>
        <dbReference type="EMBL" id="CAD8585871.1"/>
    </source>
</evidence>